<accession>A0A0S1SBB5</accession>
<dbReference type="Proteomes" id="UP000069135">
    <property type="component" value="Chromosome"/>
</dbReference>
<dbReference type="KEGG" id="prf:PeribacterA2_0466"/>
<sequence>MPLIIGLIGLIAPRFVIAGLWLMTTWFQGVFVTKLWPILGFIFLPLTLLWYSAVAHWYHGEWNTWRVIILIVAVLADVSSERSAAR</sequence>
<protein>
    <submittedName>
        <fullName evidence="2">Uncharacterized protein</fullName>
    </submittedName>
</protein>
<proteinExistence type="predicted"/>
<gene>
    <name evidence="2" type="ORF">PeribacterD1_0466</name>
</gene>
<name>A0A0S1SUM8_9BACT</name>
<reference evidence="3" key="1">
    <citation type="submission" date="2015-10" db="EMBL/GenBank/DDBJ databases">
        <title>Analysis of five complete genome sequences for members of the class Peribacteria in the recently recognized Peregrinibacteria bacterial phylum.</title>
        <authorList>
            <person name="Anantharaman K."/>
            <person name="Brown C.T."/>
            <person name="Burstein D."/>
            <person name="Castelle C.J."/>
            <person name="Probst A.J."/>
            <person name="Thomas B.C."/>
            <person name="Williams K.H."/>
            <person name="Banfield J.F."/>
        </authorList>
    </citation>
    <scope>NUCLEOTIDE SEQUENCE [LARGE SCALE GENOMIC DNA]</scope>
</reference>
<reference evidence="2 3" key="2">
    <citation type="journal article" date="2016" name="PeerJ">
        <title>Analysis of five complete genome sequences for members of the class Peribacteria in the recently recognized Peregrinibacteria bacterial phylum.</title>
        <authorList>
            <person name="Anantharaman K."/>
            <person name="Brown C.T."/>
            <person name="Burstein D."/>
            <person name="Castelle C.J."/>
            <person name="Probst A.J."/>
            <person name="Thomas B.C."/>
            <person name="Williams K.H."/>
            <person name="Banfield J.F."/>
        </authorList>
    </citation>
    <scope>NUCLEOTIDE SEQUENCE [LARGE SCALE GENOMIC DNA]</scope>
    <source>
        <strain evidence="2">RIFOXYD1_FULL_PER-ii_59_16</strain>
    </source>
</reference>
<organism evidence="2 3">
    <name type="scientific">Candidatus Peribacter riflensis</name>
    <dbReference type="NCBI Taxonomy" id="1735162"/>
    <lineage>
        <taxon>Bacteria</taxon>
        <taxon>Candidatus Peregrinibacteriota</taxon>
        <taxon>Candidatus Peribacteria</taxon>
        <taxon>Candidatus Peribacterales</taxon>
        <taxon>Candidatus Peribacteraceae</taxon>
        <taxon>Candidatus Peribacter</taxon>
    </lineage>
</organism>
<feature type="transmembrane region" description="Helical" evidence="1">
    <location>
        <begin position="6"/>
        <end position="23"/>
    </location>
</feature>
<evidence type="ECO:0000313" key="3">
    <source>
        <dbReference type="Proteomes" id="UP000069135"/>
    </source>
</evidence>
<evidence type="ECO:0000313" key="2">
    <source>
        <dbReference type="EMBL" id="ALM13157.1"/>
    </source>
</evidence>
<dbReference type="EMBL" id="CP013065">
    <property type="protein sequence ID" value="ALM13157.1"/>
    <property type="molecule type" value="Genomic_DNA"/>
</dbReference>
<evidence type="ECO:0000256" key="1">
    <source>
        <dbReference type="SAM" id="Phobius"/>
    </source>
</evidence>
<keyword evidence="1" id="KW-0472">Membrane</keyword>
<accession>A0A0S1SSQ9</accession>
<accession>A0A0S1SUM8</accession>
<accession>A0A0S1SNJ9</accession>
<keyword evidence="1" id="KW-0812">Transmembrane</keyword>
<dbReference type="AlphaFoldDB" id="A0A0S1SUM8"/>
<feature type="transmembrane region" description="Helical" evidence="1">
    <location>
        <begin position="35"/>
        <end position="58"/>
    </location>
</feature>
<accession>A0A0S1SKX1</accession>
<keyword evidence="1" id="KW-1133">Transmembrane helix</keyword>